<dbReference type="InterPro" id="IPR000699">
    <property type="entry name" value="RIH_dom"/>
</dbReference>
<feature type="transmembrane region" description="Helical" evidence="13">
    <location>
        <begin position="2374"/>
        <end position="2393"/>
    </location>
</feature>
<keyword evidence="16" id="KW-1185">Reference proteome</keyword>
<dbReference type="CDD" id="cd23280">
    <property type="entry name" value="beta-trefoil_MIR_itr-1-like"/>
    <property type="match status" value="1"/>
</dbReference>
<dbReference type="EMBL" id="CAJFCJ010000003">
    <property type="protein sequence ID" value="CAD5113406.1"/>
    <property type="molecule type" value="Genomic_DNA"/>
</dbReference>
<keyword evidence="3 13" id="KW-0813">Transport</keyword>
<evidence type="ECO:0000256" key="2">
    <source>
        <dbReference type="ARBA" id="ARBA00009453"/>
    </source>
</evidence>
<feature type="transmembrane region" description="Helical" evidence="13">
    <location>
        <begin position="2296"/>
        <end position="2320"/>
    </location>
</feature>
<evidence type="ECO:0000256" key="5">
    <source>
        <dbReference type="ARBA" id="ARBA00022737"/>
    </source>
</evidence>
<evidence type="ECO:0000256" key="1">
    <source>
        <dbReference type="ARBA" id="ARBA00004477"/>
    </source>
</evidence>
<dbReference type="GO" id="GO:0051209">
    <property type="term" value="P:release of sequestered calcium ion into cytosol"/>
    <property type="evidence" value="ECO:0007669"/>
    <property type="project" value="UniProtKB-UniRule"/>
</dbReference>
<keyword evidence="13" id="KW-0109">Calcium transport</keyword>
<keyword evidence="8 13" id="KW-0406">Ion transport</keyword>
<keyword evidence="11 13" id="KW-1071">Ligand-gated ion channel</keyword>
<dbReference type="InterPro" id="IPR015925">
    <property type="entry name" value="Ryanodine_IP3_receptor"/>
</dbReference>
<dbReference type="Gene3D" id="1.10.287.70">
    <property type="match status" value="1"/>
</dbReference>
<organism evidence="15 16">
    <name type="scientific">Dimorphilus gyrociliatus</name>
    <dbReference type="NCBI Taxonomy" id="2664684"/>
    <lineage>
        <taxon>Eukaryota</taxon>
        <taxon>Metazoa</taxon>
        <taxon>Spiralia</taxon>
        <taxon>Lophotrochozoa</taxon>
        <taxon>Annelida</taxon>
        <taxon>Polychaeta</taxon>
        <taxon>Polychaeta incertae sedis</taxon>
        <taxon>Dinophilidae</taxon>
        <taxon>Dimorphilus</taxon>
    </lineage>
</organism>
<gene>
    <name evidence="15" type="ORF">DGYR_LOCUS2404</name>
</gene>
<evidence type="ECO:0000313" key="15">
    <source>
        <dbReference type="EMBL" id="CAD5113406.1"/>
    </source>
</evidence>
<keyword evidence="13" id="KW-0107">Calcium channel</keyword>
<evidence type="ECO:0000256" key="3">
    <source>
        <dbReference type="ARBA" id="ARBA00022448"/>
    </source>
</evidence>
<sequence>MAVESLHVGDFICLYSEDSHGFVYSYLSSSIHTDIAVKSGQDRQNPVAVDPASVTFEICVVNRYKFDKKFRKAKYESISNEKLAQLQLAAEAESDDNENEKKRQFGRKVLYGQTIQLRHLFTQKFIHSSTETTATTKSGSMKVFLSEYNAKNAQFKIMPRYKVKAEGDIVQVEDQIVFESVKTPGQYLHVSKSKLPSRSVYKDSLELNLSVKQSGFRLLRRYKPSKEMTNFLKSGHFVRFFHKEIEAYLCASGLLTGEIADDVHLRIRPVDQNIPKTLFPSTSAITYWQVELLSSNLDGSEVKWHQQCRLKHVCTRLYLLVNHESVSLTKDANNPNTVFKLHPVIQEHDNIEYETYCRIEHVVSGYWLHASLDDFVDSKTSKVIGYGENSMDSLKWTTACLKTIGAIKEMQYDDAFTLQKVENIDCRNFYYAAGIVPVLLKLIEMKTSGLFITESECNEIVSAINELEDFLIVNSEPDKNRQKLMRNLMIVELVVQILQFPNRGNKDSVFMTNICVECYNLLYTYLMGNSRKNELYIAKYIHFFKTQISVGGEVGLSATQMVMELIRDNRKIVDRINKEHIDEFVDLLKVKKNYHYLDLLSVLCVCDGVSIPENQSYIAQKWLKDGDRSCVYLTELGEKIGKTPKVVYVATKKHNWKPLQEFMETAGKDETLFLEHQLDLFENLCHGRNPIPINIIANDLCYLTWEEAYLCLSDEMLPDQLRAQYCNLIISLFIDIDKNSAVMERINLTFSYDELDEDEVLNHDDLPTSGTEHFKELHVWLSKFFDDNKDMTASDIGHNVLIEQVLRLVHYLISLGFYRYRDDIRALLPPFFNLLDGRNDKPYKSKDKISSEVMKHYRTIDRYKQSREGKAIVDAKVQAIRVLDLVFNYRFESKLKRFIREFKLIYEESNKPDCSPTLGQLLTREFKPSPSLSSTAMKRLKEMSAKSGLFAGLNIDFIDIFKDLSLYEYDTMVTGSMSLINRFFTSNENLFQRAIQAQILINDESSRVQKEIHKLLPIMNRLTTIKMSSEQIEQMIEILDEFRKFCSLENEPEEPHPMNQAILYNHSIISSCFAIFSLPLDFDLKDQYSGMRRVLAHTFLLLKHLTRSNKTVQERLFNRLDILLTVEGAEPELGEALVEVFTGNKDTCMNVLPQHIQKLMHLVAKHKSKAPQFLDVLNALVKVEELDLPLKRNQAYVMKYFMQFRTDIAFVIDQPVEKRNNLLKSTNEEADYLASLVDLLATCAEGENQSIETQCQTIFTINELLDVLNKTDIDNHLKRPYLRFLLWVYLNTAGGGIDSAPNEINHNKNMWTFIEQLSKHFQTTAKYAEDNPEAVIHLLKKAPTNSVEHSEKEHGGDISHHSTLHFLFDAALPFLQVFFSIHYQIDKENYSNEETIVQTLGESLMYFTRKTVDLISNPTHMNHLVYCMRSVLSQLSNIPSAVMEEFKEIFAKSGNVQCLKSESRKQYDEDYQHEEEINTLLNTFSKNFAIIYGGENTVRAQTGYPSDEYYFDPEGDEILPLGQEFQDHLSVFIDEKEKVIDKRYALARKLVQQLEISSTTHHVNERDIVIQEKLDVKCIKLIRGLIHNEIVKLPPDWLNTPKLHTKALKMIEDVQNSLNSYNAILPVLSHLAKNNSEIIREVLAFQATMLFGGNERVQHSLIDYFLGTREEKFFQAIKNRMQYSSIAIKEKRSLMAQHQEKIRINVDQAKALKKAMQQGKAMELQGPMGNGIVGSGKSQARIMLGSRALGSRAKLGSRALGSRMNLASSRLNISPSPYSYSKNLGRSNGKIINIKSTSNGSILGNNKDLENTKISFENNSRSSSVKKNQVVPIKTSNEMTDEELEAMVKESLGDVGDMEYKDDGYINLVLKLLGLMCDGQNTTLQDYLREQPDNIKSVNLISETARFLSLLYSSIDSHSIGLVTELLGTLVEFTSGNATNQTVVFDNKIIDYINFILRGAQFQTCDDESIRGLKMAVINLLVSLVEERNSGGHGVAYDVAEAIDFDSIFLICIECYQRRKEEQVLDLGFKYFHFLLKVCEIEEKTYKYKPENEEIWKFYNSVTLSIEILKDNQLQKVYFRVKDRSVLRDDVKEKFKYEVDRSSPSNKLRDFMEWSKDIIRDIKYTRKVLSNPFSRFFVKFWYPFNMLMIFISLIIFITIMITWKAPQSGSTIKPDYRYDFTPIIIYIFGGLHNAVTLCVTISYFITNSPKLPNIGKFIRKYKSSDKEDIEEEEEEVEGNLRVNFLSFETLWYIGLFIFSILGTIFWGYFFSFHLLHVAQFNQMLKRAIKAVTLNGYSMLWVFLFGLVFIYIYALISFAAFRDLYPGKNGLFCSTMYECAITVLHHGFITGAYEYLQIPEDKNFTYYIYKVLFDLTFWLIITTIGLNIIFGIIVDTFSELRDNKWQVENDMRSSCFICSKASYDFEHHGGGFEEHVKKEHNLWAYLFFFIHLDETRWNDYTSIELHVHKSLERETYDFFPLNRALSLRLDEDSNEMRMESMAEQIFYIASKLKEEEAEKMKAMERKRDLEWEQQHKSNKRV</sequence>
<dbReference type="OrthoDB" id="300855at2759"/>
<accession>A0A7I8VFV8</accession>
<dbReference type="InterPro" id="IPR000493">
    <property type="entry name" value="InsP3_rcpt"/>
</dbReference>
<dbReference type="SMART" id="SM00472">
    <property type="entry name" value="MIR"/>
    <property type="match status" value="2"/>
</dbReference>
<dbReference type="PRINTS" id="PR00779">
    <property type="entry name" value="INSP3RECEPTR"/>
</dbReference>
<dbReference type="InterPro" id="IPR013662">
    <property type="entry name" value="RIH_assoc-dom"/>
</dbReference>
<evidence type="ECO:0000256" key="7">
    <source>
        <dbReference type="ARBA" id="ARBA00022989"/>
    </source>
</evidence>
<dbReference type="GO" id="GO:0070679">
    <property type="term" value="F:inositol 1,4,5 trisphosphate binding"/>
    <property type="evidence" value="ECO:0007669"/>
    <property type="project" value="UniProtKB-UniRule"/>
</dbReference>
<feature type="transmembrane region" description="Helical" evidence="13">
    <location>
        <begin position="2140"/>
        <end position="2163"/>
    </location>
</feature>
<comment type="subunit">
    <text evidence="13">Homotetramer.</text>
</comment>
<keyword evidence="12 13" id="KW-0407">Ion channel</keyword>
<comment type="domain">
    <text evidence="13">The receptor contains a calcium channel in its C-terminal extremity. Its large N-terminal cytoplasmic region has the ligand-binding site in the N-terminus and modulatory sites in the middle portion immediately upstream of the channel region.</text>
</comment>
<dbReference type="InterPro" id="IPR036300">
    <property type="entry name" value="MIR_dom_sf"/>
</dbReference>
<evidence type="ECO:0000256" key="11">
    <source>
        <dbReference type="ARBA" id="ARBA00023286"/>
    </source>
</evidence>
<comment type="function">
    <text evidence="13">Receptor for inositol 1,4,5-trisphosphate, a second messenger that mediates the release of intracellular calcium.</text>
</comment>
<dbReference type="InterPro" id="IPR016093">
    <property type="entry name" value="MIR_motif"/>
</dbReference>
<evidence type="ECO:0000256" key="12">
    <source>
        <dbReference type="ARBA" id="ARBA00023303"/>
    </source>
</evidence>
<dbReference type="PANTHER" id="PTHR13715:SF99">
    <property type="entry name" value="INOSITOL 1,4,5-TRISPHOSPHATE RECEPTOR-LIKE PROTEIN A"/>
    <property type="match status" value="1"/>
</dbReference>
<evidence type="ECO:0000256" key="10">
    <source>
        <dbReference type="ARBA" id="ARBA00023170"/>
    </source>
</evidence>
<feature type="transmembrane region" description="Helical" evidence="13">
    <location>
        <begin position="2250"/>
        <end position="2275"/>
    </location>
</feature>
<reference evidence="15 16" key="1">
    <citation type="submission" date="2020-08" db="EMBL/GenBank/DDBJ databases">
        <authorList>
            <person name="Hejnol A."/>
        </authorList>
    </citation>
    <scope>NUCLEOTIDE SEQUENCE [LARGE SCALE GENOMIC DNA]</scope>
</reference>
<dbReference type="Pfam" id="PF08709">
    <property type="entry name" value="Ins145_P3_rec"/>
    <property type="match status" value="1"/>
</dbReference>
<evidence type="ECO:0000256" key="9">
    <source>
        <dbReference type="ARBA" id="ARBA00023136"/>
    </source>
</evidence>
<evidence type="ECO:0000256" key="6">
    <source>
        <dbReference type="ARBA" id="ARBA00022824"/>
    </source>
</evidence>
<dbReference type="Pfam" id="PF08454">
    <property type="entry name" value="RIH_assoc"/>
    <property type="match status" value="1"/>
</dbReference>
<dbReference type="InterPro" id="IPR014821">
    <property type="entry name" value="Ins145_P3_rcpt"/>
</dbReference>
<dbReference type="Pfam" id="PF01365">
    <property type="entry name" value="RYDR_ITPR"/>
    <property type="match status" value="2"/>
</dbReference>
<proteinExistence type="inferred from homology"/>
<keyword evidence="6 13" id="KW-0256">Endoplasmic reticulum</keyword>
<evidence type="ECO:0000256" key="4">
    <source>
        <dbReference type="ARBA" id="ARBA00022692"/>
    </source>
</evidence>
<evidence type="ECO:0000256" key="8">
    <source>
        <dbReference type="ARBA" id="ARBA00023065"/>
    </source>
</evidence>
<comment type="subcellular location">
    <subcellularLocation>
        <location evidence="1 13">Endoplasmic reticulum membrane</location>
        <topology evidence="1 13">Multi-pass membrane protein</topology>
    </subcellularLocation>
</comment>
<evidence type="ECO:0000259" key="14">
    <source>
        <dbReference type="PROSITE" id="PS50919"/>
    </source>
</evidence>
<dbReference type="Pfam" id="PF02815">
    <property type="entry name" value="MIR"/>
    <property type="match status" value="1"/>
</dbReference>
<keyword evidence="13" id="KW-0106">Calcium</keyword>
<dbReference type="GO" id="GO:0005220">
    <property type="term" value="F:inositol 1,4,5-trisphosphate-gated calcium channel activity"/>
    <property type="evidence" value="ECO:0007669"/>
    <property type="project" value="UniProtKB-UniRule"/>
</dbReference>
<dbReference type="PROSITE" id="PS50919">
    <property type="entry name" value="MIR"/>
    <property type="match status" value="1"/>
</dbReference>
<evidence type="ECO:0000313" key="16">
    <source>
        <dbReference type="Proteomes" id="UP000549394"/>
    </source>
</evidence>
<dbReference type="Gene3D" id="1.25.10.30">
    <property type="entry name" value="IP3 receptor type 1 binding core, RIH domain"/>
    <property type="match status" value="1"/>
</dbReference>
<keyword evidence="5" id="KW-0677">Repeat</keyword>
<dbReference type="GO" id="GO:0005789">
    <property type="term" value="C:endoplasmic reticulum membrane"/>
    <property type="evidence" value="ECO:0007669"/>
    <property type="project" value="UniProtKB-SubCell"/>
</dbReference>
<keyword evidence="4 13" id="KW-0812">Transmembrane</keyword>
<protein>
    <recommendedName>
        <fullName evidence="13">Inositol 1,4,5-trisphosphate receptor</fullName>
    </recommendedName>
</protein>
<keyword evidence="7 13" id="KW-1133">Transmembrane helix</keyword>
<feature type="transmembrane region" description="Helical" evidence="13">
    <location>
        <begin position="2183"/>
        <end position="2205"/>
    </location>
</feature>
<evidence type="ECO:0000256" key="13">
    <source>
        <dbReference type="RuleBase" id="RU368044"/>
    </source>
</evidence>
<comment type="caution">
    <text evidence="15">The sequence shown here is derived from an EMBL/GenBank/DDBJ whole genome shotgun (WGS) entry which is preliminary data.</text>
</comment>
<dbReference type="SUPFAM" id="SSF100909">
    <property type="entry name" value="IP3 receptor type 1 binding core, domain 2"/>
    <property type="match status" value="2"/>
</dbReference>
<dbReference type="Proteomes" id="UP000549394">
    <property type="component" value="Unassembled WGS sequence"/>
</dbReference>
<keyword evidence="9 13" id="KW-0472">Membrane</keyword>
<dbReference type="Gene3D" id="2.80.10.50">
    <property type="match status" value="2"/>
</dbReference>
<keyword evidence="10 13" id="KW-0675">Receptor</keyword>
<dbReference type="SUPFAM" id="SSF82109">
    <property type="entry name" value="MIR domain"/>
    <property type="match status" value="2"/>
</dbReference>
<dbReference type="PANTHER" id="PTHR13715">
    <property type="entry name" value="RYANODINE RECEPTOR AND IP3 RECEPTOR"/>
    <property type="match status" value="1"/>
</dbReference>
<name>A0A7I8VFV8_9ANNE</name>
<dbReference type="InterPro" id="IPR035910">
    <property type="entry name" value="RyR/IP3R_RIH_dom_sf"/>
</dbReference>
<comment type="similarity">
    <text evidence="2 13">Belongs to the InsP3 receptor family.</text>
</comment>
<feature type="domain" description="MIR" evidence="14">
    <location>
        <begin position="106"/>
        <end position="160"/>
    </location>
</feature>